<organism evidence="4">
    <name type="scientific">Fusarium oxysporum f. sp. melonis 26406</name>
    <dbReference type="NCBI Taxonomy" id="1089452"/>
    <lineage>
        <taxon>Eukaryota</taxon>
        <taxon>Fungi</taxon>
        <taxon>Dikarya</taxon>
        <taxon>Ascomycota</taxon>
        <taxon>Pezizomycotina</taxon>
        <taxon>Sordariomycetes</taxon>
        <taxon>Hypocreomycetidae</taxon>
        <taxon>Hypocreales</taxon>
        <taxon>Nectriaceae</taxon>
        <taxon>Fusarium</taxon>
        <taxon>Fusarium oxysporum species complex</taxon>
    </lineage>
</organism>
<evidence type="ECO:0000256" key="1">
    <source>
        <dbReference type="SAM" id="MobiDB-lite"/>
    </source>
</evidence>
<dbReference type="OrthoDB" id="5393606at2759"/>
<keyword evidence="2" id="KW-0812">Transmembrane</keyword>
<protein>
    <recommendedName>
        <fullName evidence="3">Rhodopsin domain-containing protein</fullName>
    </recommendedName>
</protein>
<evidence type="ECO:0000256" key="2">
    <source>
        <dbReference type="SAM" id="Phobius"/>
    </source>
</evidence>
<feature type="transmembrane region" description="Helical" evidence="2">
    <location>
        <begin position="35"/>
        <end position="55"/>
    </location>
</feature>
<dbReference type="Pfam" id="PF20684">
    <property type="entry name" value="Fung_rhodopsin"/>
    <property type="match status" value="1"/>
</dbReference>
<sequence>MSDQPSDNAAIEGAAPPPPGISPTFDHPEYNGQPVVVVNIACLALATSVCALRLFTKLKIVRTVDYSDYLIASAWICAAAFASVNISQCSYGLGVHIWNVPIVKFSPTFLQVYRVGNLSTSIY</sequence>
<keyword evidence="2" id="KW-1133">Transmembrane helix</keyword>
<keyword evidence="2" id="KW-0472">Membrane</keyword>
<proteinExistence type="predicted"/>
<dbReference type="EMBL" id="JH659460">
    <property type="protein sequence ID" value="EXK24704.1"/>
    <property type="molecule type" value="Genomic_DNA"/>
</dbReference>
<accession>W9YYS0</accession>
<feature type="region of interest" description="Disordered" evidence="1">
    <location>
        <begin position="1"/>
        <end position="27"/>
    </location>
</feature>
<gene>
    <name evidence="4" type="ORF">FOMG_18583</name>
</gene>
<dbReference type="VEuPathDB" id="FungiDB:FOMG_18583"/>
<reference evidence="4" key="1">
    <citation type="submission" date="2012-04" db="EMBL/GenBank/DDBJ databases">
        <title>The Genome Sequence of Fusarium oxysporum melonis.</title>
        <authorList>
            <consortium name="The Broad Institute Genome Sequencing Platform"/>
            <person name="Ma L.-J."/>
            <person name="Gale L.R."/>
            <person name="Schwartz D.C."/>
            <person name="Zhou S."/>
            <person name="Corby-Kistler H."/>
            <person name="Young S.K."/>
            <person name="Zeng Q."/>
            <person name="Gargeya S."/>
            <person name="Fitzgerald M."/>
            <person name="Haas B."/>
            <person name="Abouelleil A."/>
            <person name="Alvarado L."/>
            <person name="Arachchi H.M."/>
            <person name="Berlin A."/>
            <person name="Brown A."/>
            <person name="Chapman S.B."/>
            <person name="Chen Z."/>
            <person name="Dunbar C."/>
            <person name="Freedman E."/>
            <person name="Gearin G."/>
            <person name="Goldberg J."/>
            <person name="Griggs A."/>
            <person name="Gujja S."/>
            <person name="Heiman D."/>
            <person name="Howarth C."/>
            <person name="Larson L."/>
            <person name="Lui A."/>
            <person name="MacDonald P.J.P."/>
            <person name="Montmayeur A."/>
            <person name="Murphy C."/>
            <person name="Neiman D."/>
            <person name="Pearson M."/>
            <person name="Priest M."/>
            <person name="Roberts A."/>
            <person name="Saif S."/>
            <person name="Shea T."/>
            <person name="Shenoy N."/>
            <person name="Sisk P."/>
            <person name="Stolte C."/>
            <person name="Sykes S."/>
            <person name="Wortman J."/>
            <person name="Nusbaum C."/>
            <person name="Birren B."/>
        </authorList>
    </citation>
    <scope>NUCLEOTIDE SEQUENCE</scope>
    <source>
        <strain evidence="4">26406</strain>
    </source>
</reference>
<dbReference type="InterPro" id="IPR049326">
    <property type="entry name" value="Rhodopsin_dom_fungi"/>
</dbReference>
<reference evidence="4" key="2">
    <citation type="submission" date="2012-05" db="EMBL/GenBank/DDBJ databases">
        <title>Annotation of the Genome Sequence of Fusarium oxysporum f. sp. melonis 26406.</title>
        <authorList>
            <consortium name="The Broad Institute Genomics Platform"/>
            <person name="Ma L.-J."/>
            <person name="Corby-Kistler H."/>
            <person name="Broz K."/>
            <person name="Gale L.R."/>
            <person name="Jonkers W."/>
            <person name="O'Donnell K."/>
            <person name="Ploetz R."/>
            <person name="Steinberg C."/>
            <person name="Schwartz D.C."/>
            <person name="VanEtten H."/>
            <person name="Zhou S."/>
            <person name="Young S.K."/>
            <person name="Zeng Q."/>
            <person name="Gargeya S."/>
            <person name="Fitzgerald M."/>
            <person name="Abouelleil A."/>
            <person name="Alvarado L."/>
            <person name="Chapman S.B."/>
            <person name="Gainer-Dewar J."/>
            <person name="Goldberg J."/>
            <person name="Griggs A."/>
            <person name="Gujja S."/>
            <person name="Hansen M."/>
            <person name="Howarth C."/>
            <person name="Imamovic A."/>
            <person name="Ireland A."/>
            <person name="Larimer J."/>
            <person name="McCowan C."/>
            <person name="Murphy C."/>
            <person name="Pearson M."/>
            <person name="Poon T.W."/>
            <person name="Priest M."/>
            <person name="Roberts A."/>
            <person name="Saif S."/>
            <person name="Shea T."/>
            <person name="Sykes S."/>
            <person name="Wortman J."/>
            <person name="Nusbaum C."/>
            <person name="Birren B."/>
        </authorList>
    </citation>
    <scope>NUCLEOTIDE SEQUENCE</scope>
    <source>
        <strain evidence="4">26406</strain>
    </source>
</reference>
<name>W9YYS0_FUSOX</name>
<dbReference type="Proteomes" id="UP000030703">
    <property type="component" value="Unassembled WGS sequence"/>
</dbReference>
<dbReference type="HOGENOM" id="CLU_2015400_0_0_1"/>
<evidence type="ECO:0000259" key="3">
    <source>
        <dbReference type="Pfam" id="PF20684"/>
    </source>
</evidence>
<feature type="domain" description="Rhodopsin" evidence="3">
    <location>
        <begin position="52"/>
        <end position="104"/>
    </location>
</feature>
<feature type="transmembrane region" description="Helical" evidence="2">
    <location>
        <begin position="67"/>
        <end position="86"/>
    </location>
</feature>
<evidence type="ECO:0000313" key="4">
    <source>
        <dbReference type="EMBL" id="EXK24704.1"/>
    </source>
</evidence>
<dbReference type="AlphaFoldDB" id="W9YYS0"/>